<gene>
    <name evidence="2" type="ORF">FOZ62_015102</name>
</gene>
<organism evidence="2 3">
    <name type="scientific">Perkinsus olseni</name>
    <name type="common">Perkinsus atlanticus</name>
    <dbReference type="NCBI Taxonomy" id="32597"/>
    <lineage>
        <taxon>Eukaryota</taxon>
        <taxon>Sar</taxon>
        <taxon>Alveolata</taxon>
        <taxon>Perkinsozoa</taxon>
        <taxon>Perkinsea</taxon>
        <taxon>Perkinsida</taxon>
        <taxon>Perkinsidae</taxon>
        <taxon>Perkinsus</taxon>
    </lineage>
</organism>
<dbReference type="AlphaFoldDB" id="A0A7J6SUY6"/>
<protein>
    <submittedName>
        <fullName evidence="2">Uncharacterized protein</fullName>
    </submittedName>
</protein>
<comment type="caution">
    <text evidence="2">The sequence shown here is derived from an EMBL/GenBank/DDBJ whole genome shotgun (WGS) entry which is preliminary data.</text>
</comment>
<proteinExistence type="predicted"/>
<sequence>HQWIPSNIKYIEDDKFRLYTIINTIQKSSEGPINEAQQQQQQQTMIHHGYDRVGICYGMIVLAVYIEAAAEPYLASRICAQPYNNNNNNHYHHQQQQQQQPQQEESDDGGDAEGQSVPVSCFDPS</sequence>
<feature type="compositionally biased region" description="Low complexity" evidence="1">
    <location>
        <begin position="84"/>
        <end position="103"/>
    </location>
</feature>
<name>A0A7J6SUY6_PEROL</name>
<reference evidence="2 3" key="1">
    <citation type="submission" date="2020-04" db="EMBL/GenBank/DDBJ databases">
        <title>Perkinsus olseni comparative genomics.</title>
        <authorList>
            <person name="Bogema D.R."/>
        </authorList>
    </citation>
    <scope>NUCLEOTIDE SEQUENCE [LARGE SCALE GENOMIC DNA]</scope>
    <source>
        <strain evidence="2">ATCC PRA-205</strain>
    </source>
</reference>
<feature type="non-terminal residue" evidence="2">
    <location>
        <position position="125"/>
    </location>
</feature>
<evidence type="ECO:0000256" key="1">
    <source>
        <dbReference type="SAM" id="MobiDB-lite"/>
    </source>
</evidence>
<evidence type="ECO:0000313" key="3">
    <source>
        <dbReference type="Proteomes" id="UP000574390"/>
    </source>
</evidence>
<accession>A0A7J6SUY6</accession>
<dbReference type="EMBL" id="JABANM010012459">
    <property type="protein sequence ID" value="KAF4735970.1"/>
    <property type="molecule type" value="Genomic_DNA"/>
</dbReference>
<evidence type="ECO:0000313" key="2">
    <source>
        <dbReference type="EMBL" id="KAF4735970.1"/>
    </source>
</evidence>
<feature type="non-terminal residue" evidence="2">
    <location>
        <position position="1"/>
    </location>
</feature>
<feature type="region of interest" description="Disordered" evidence="1">
    <location>
        <begin position="84"/>
        <end position="125"/>
    </location>
</feature>
<dbReference type="Proteomes" id="UP000574390">
    <property type="component" value="Unassembled WGS sequence"/>
</dbReference>